<organism evidence="1 2">
    <name type="scientific">Acetobacter sacchari</name>
    <dbReference type="NCBI Taxonomy" id="2661687"/>
    <lineage>
        <taxon>Bacteria</taxon>
        <taxon>Pseudomonadati</taxon>
        <taxon>Pseudomonadota</taxon>
        <taxon>Alphaproteobacteria</taxon>
        <taxon>Acetobacterales</taxon>
        <taxon>Acetobacteraceae</taxon>
        <taxon>Acetobacter</taxon>
    </lineage>
</organism>
<dbReference type="EMBL" id="JAFVMF010000007">
    <property type="protein sequence ID" value="MBO1359720.1"/>
    <property type="molecule type" value="Genomic_DNA"/>
</dbReference>
<evidence type="ECO:0000313" key="1">
    <source>
        <dbReference type="EMBL" id="MBO1359720.1"/>
    </source>
</evidence>
<name>A0ABS3LUZ1_9PROT</name>
<accession>A0ABS3LUZ1</accession>
<evidence type="ECO:0000313" key="2">
    <source>
        <dbReference type="Proteomes" id="UP000664771"/>
    </source>
</evidence>
<keyword evidence="2" id="KW-1185">Reference proteome</keyword>
<comment type="caution">
    <text evidence="1">The sequence shown here is derived from an EMBL/GenBank/DDBJ whole genome shotgun (WGS) entry which is preliminary data.</text>
</comment>
<proteinExistence type="predicted"/>
<sequence>MRQHIIRRLIMVVPLSLGAIFLARSGILDRMVDSYTFQPTSWFDDSALVRHLRNVVTHNGMTGDRPDCLLFIVDGNSPPDGTKIDVMEKHSGSCPNPDKSLPKLFTLKVDRVDRQVFSDQGSPGTFHLIPNGAN</sequence>
<dbReference type="Proteomes" id="UP000664771">
    <property type="component" value="Unassembled WGS sequence"/>
</dbReference>
<gene>
    <name evidence="1" type="ORF">J2D73_07915</name>
</gene>
<reference evidence="1 2" key="1">
    <citation type="submission" date="2021-03" db="EMBL/GenBank/DDBJ databases">
        <title>The complete genome sequence of Acetobacter sacchari TBRC 11175.</title>
        <authorList>
            <person name="Charoenyingcharoen P."/>
            <person name="Yukphan P."/>
        </authorList>
    </citation>
    <scope>NUCLEOTIDE SEQUENCE [LARGE SCALE GENOMIC DNA]</scope>
    <source>
        <strain evidence="1 2">TBRC 11175</strain>
    </source>
</reference>
<protein>
    <submittedName>
        <fullName evidence="1">Uncharacterized protein</fullName>
    </submittedName>
</protein>